<dbReference type="PANTHER" id="PTHR43861">
    <property type="entry name" value="TRANS-ACONITATE 2-METHYLTRANSFERASE-RELATED"/>
    <property type="match status" value="1"/>
</dbReference>
<protein>
    <submittedName>
        <fullName evidence="1">Bifunctional 3-demethylubiquinone-9 3-methyltransferase/ 2-octaprenyl-6-hydroxy phenol methylase</fullName>
    </submittedName>
</protein>
<dbReference type="Gene3D" id="3.40.50.150">
    <property type="entry name" value="Vaccinia Virus protein VP39"/>
    <property type="match status" value="1"/>
</dbReference>
<gene>
    <name evidence="1" type="ORF">VA7868_00378</name>
</gene>
<sequence length="214" mass="23944">MTDIKPDYFVHDDLYKQAREAGWEGWGGHQRMANAALVDRFFGLSGIPQQGKLLELGCGEGHHCRLFAQHGYEVSGVDISPTAIAWANEKAAETGCHGQFLVADLTNPCLKLPERYNIVIDGNCLHCIIGADRAVFLMQVFHALETRGIFFVSSLCSKDNNNYQTDRDGLPYRHVASAENLQAELKQAGFRVIKTRLYEREKFNHITVHAVKPG</sequence>
<evidence type="ECO:0000313" key="2">
    <source>
        <dbReference type="Proteomes" id="UP000184608"/>
    </source>
</evidence>
<dbReference type="Pfam" id="PF13489">
    <property type="entry name" value="Methyltransf_23"/>
    <property type="match status" value="1"/>
</dbReference>
<keyword evidence="1" id="KW-0808">Transferase</keyword>
<dbReference type="GO" id="GO:0032259">
    <property type="term" value="P:methylation"/>
    <property type="evidence" value="ECO:0007669"/>
    <property type="project" value="UniProtKB-KW"/>
</dbReference>
<dbReference type="EMBL" id="FQXZ01000005">
    <property type="protein sequence ID" value="SHH74163.1"/>
    <property type="molecule type" value="Genomic_DNA"/>
</dbReference>
<keyword evidence="1" id="KW-0830">Ubiquinone</keyword>
<reference evidence="1 2" key="1">
    <citation type="submission" date="2016-11" db="EMBL/GenBank/DDBJ databases">
        <authorList>
            <person name="Jaros S."/>
            <person name="Januszkiewicz K."/>
            <person name="Wedrychowicz H."/>
        </authorList>
    </citation>
    <scope>NUCLEOTIDE SEQUENCE [LARGE SCALE GENOMIC DNA]</scope>
    <source>
        <strain evidence="1 2">CECT 7868</strain>
    </source>
</reference>
<name>A0A1M5VGW4_9VIBR</name>
<dbReference type="STRING" id="1216006.VA7868_00378"/>
<dbReference type="InterPro" id="IPR029063">
    <property type="entry name" value="SAM-dependent_MTases_sf"/>
</dbReference>
<dbReference type="AlphaFoldDB" id="A0A1M5VGW4"/>
<dbReference type="SUPFAM" id="SSF53335">
    <property type="entry name" value="S-adenosyl-L-methionine-dependent methyltransferases"/>
    <property type="match status" value="1"/>
</dbReference>
<proteinExistence type="predicted"/>
<dbReference type="GO" id="GO:0008168">
    <property type="term" value="F:methyltransferase activity"/>
    <property type="evidence" value="ECO:0007669"/>
    <property type="project" value="UniProtKB-KW"/>
</dbReference>
<accession>A0A1M5VGW4</accession>
<dbReference type="RefSeq" id="WP_073602150.1">
    <property type="nucleotide sequence ID" value="NZ_FQXZ01000005.1"/>
</dbReference>
<evidence type="ECO:0000313" key="1">
    <source>
        <dbReference type="EMBL" id="SHH74163.1"/>
    </source>
</evidence>
<keyword evidence="2" id="KW-1185">Reference proteome</keyword>
<dbReference type="CDD" id="cd02440">
    <property type="entry name" value="AdoMet_MTases"/>
    <property type="match status" value="1"/>
</dbReference>
<organism evidence="1 2">
    <name type="scientific">Vibrio aerogenes CECT 7868</name>
    <dbReference type="NCBI Taxonomy" id="1216006"/>
    <lineage>
        <taxon>Bacteria</taxon>
        <taxon>Pseudomonadati</taxon>
        <taxon>Pseudomonadota</taxon>
        <taxon>Gammaproteobacteria</taxon>
        <taxon>Vibrionales</taxon>
        <taxon>Vibrionaceae</taxon>
        <taxon>Vibrio</taxon>
    </lineage>
</organism>
<keyword evidence="1" id="KW-0489">Methyltransferase</keyword>
<dbReference type="OrthoDB" id="5872370at2"/>
<dbReference type="Proteomes" id="UP000184608">
    <property type="component" value="Unassembled WGS sequence"/>
</dbReference>